<dbReference type="RefSeq" id="WP_248253620.1">
    <property type="nucleotide sequence ID" value="NZ_JAIWJX010000002.1"/>
</dbReference>
<organism evidence="4 5">
    <name type="scientific">Fictibacillus marinisediminis</name>
    <dbReference type="NCBI Taxonomy" id="2878389"/>
    <lineage>
        <taxon>Bacteria</taxon>
        <taxon>Bacillati</taxon>
        <taxon>Bacillota</taxon>
        <taxon>Bacilli</taxon>
        <taxon>Bacillales</taxon>
        <taxon>Fictibacillaceae</taxon>
        <taxon>Fictibacillus</taxon>
    </lineage>
</organism>
<name>A0A9X2BGG3_9BACL</name>
<dbReference type="Proteomes" id="UP001139011">
    <property type="component" value="Unassembled WGS sequence"/>
</dbReference>
<evidence type="ECO:0000313" key="5">
    <source>
        <dbReference type="Proteomes" id="UP001139011"/>
    </source>
</evidence>
<feature type="domain" description="Capsule synthesis protein CapA" evidence="3">
    <location>
        <begin position="67"/>
        <end position="313"/>
    </location>
</feature>
<keyword evidence="5" id="KW-1185">Reference proteome</keyword>
<dbReference type="InterPro" id="IPR052169">
    <property type="entry name" value="CW_Biosynth-Accessory"/>
</dbReference>
<gene>
    <name evidence="4" type="ORF">LCY76_17120</name>
</gene>
<feature type="region of interest" description="Disordered" evidence="2">
    <location>
        <begin position="27"/>
        <end position="64"/>
    </location>
</feature>
<dbReference type="Pfam" id="PF09587">
    <property type="entry name" value="PGA_cap"/>
    <property type="match status" value="1"/>
</dbReference>
<dbReference type="SMART" id="SM00854">
    <property type="entry name" value="PGA_cap"/>
    <property type="match status" value="1"/>
</dbReference>
<sequence length="388" mass="43904">MKKITIISSICVVILLLVLIPVLKNKPAQERKTEPASSERQNKDNIKKTTDKPPKKKEPQETVHTATVGAVGDILIHDRVYNKAKKRDGSYDFNPMLKEVKPYLEKPDITVANQETMIGGERIGLSSYPSFNSPQEVGDALKKNGVDLVTIANNHTLDRGEKAILSAINHWNEIGMPYTGAFQSSKDQRIIRILKRNQITFSFLSYTFGTNGIPVPKGKPYLVNLIDVKKMKADLHQAEKISDVVVISLHFGNEYERMPNEAQKELVHMAADSGADIIIGHHPHVLQPVSWIKKKNGERAFAAYSLGNFFSGQTGPYKNIGGMMDIKVKKIQRGNNVKIELENPAFLPTWVDRSWHVHPMQDVKTQKKQYREIKKHMNQYVPELQFSF</sequence>
<dbReference type="Gene3D" id="3.60.21.10">
    <property type="match status" value="1"/>
</dbReference>
<evidence type="ECO:0000313" key="4">
    <source>
        <dbReference type="EMBL" id="MCK6258297.1"/>
    </source>
</evidence>
<comment type="similarity">
    <text evidence="1">Belongs to the CapA family.</text>
</comment>
<evidence type="ECO:0000256" key="1">
    <source>
        <dbReference type="ARBA" id="ARBA00005662"/>
    </source>
</evidence>
<proteinExistence type="inferred from homology"/>
<protein>
    <submittedName>
        <fullName evidence="4">CapA family protein</fullName>
    </submittedName>
</protein>
<accession>A0A9X2BGG3</accession>
<dbReference type="EMBL" id="JAIWJX010000002">
    <property type="protein sequence ID" value="MCK6258297.1"/>
    <property type="molecule type" value="Genomic_DNA"/>
</dbReference>
<dbReference type="PANTHER" id="PTHR33393">
    <property type="entry name" value="POLYGLUTAMINE SYNTHESIS ACCESSORY PROTEIN RV0574C-RELATED"/>
    <property type="match status" value="1"/>
</dbReference>
<dbReference type="PANTHER" id="PTHR33393:SF12">
    <property type="entry name" value="CAPSULE BIOSYNTHESIS PROTEIN CAPA"/>
    <property type="match status" value="1"/>
</dbReference>
<evidence type="ECO:0000259" key="3">
    <source>
        <dbReference type="SMART" id="SM00854"/>
    </source>
</evidence>
<reference evidence="4" key="1">
    <citation type="submission" date="2021-09" db="EMBL/GenBank/DDBJ databases">
        <title>Genome analysis of Fictibacillus sp. KIGAM418 isolated from marine sediment.</title>
        <authorList>
            <person name="Seo M.-J."/>
            <person name="Cho E.-S."/>
            <person name="Hwang C.Y."/>
        </authorList>
    </citation>
    <scope>NUCLEOTIDE SEQUENCE</scope>
    <source>
        <strain evidence="4">KIGAM418</strain>
    </source>
</reference>
<dbReference type="AlphaFoldDB" id="A0A9X2BGG3"/>
<feature type="compositionally biased region" description="Basic and acidic residues" evidence="2">
    <location>
        <begin position="40"/>
        <end position="61"/>
    </location>
</feature>
<dbReference type="CDD" id="cd07381">
    <property type="entry name" value="MPP_CapA"/>
    <property type="match status" value="1"/>
</dbReference>
<dbReference type="SUPFAM" id="SSF56300">
    <property type="entry name" value="Metallo-dependent phosphatases"/>
    <property type="match status" value="1"/>
</dbReference>
<evidence type="ECO:0000256" key="2">
    <source>
        <dbReference type="SAM" id="MobiDB-lite"/>
    </source>
</evidence>
<comment type="caution">
    <text evidence="4">The sequence shown here is derived from an EMBL/GenBank/DDBJ whole genome shotgun (WGS) entry which is preliminary data.</text>
</comment>
<dbReference type="InterPro" id="IPR029052">
    <property type="entry name" value="Metallo-depent_PP-like"/>
</dbReference>
<dbReference type="InterPro" id="IPR019079">
    <property type="entry name" value="Capsule_synth_CapA"/>
</dbReference>